<feature type="transmembrane region" description="Helical" evidence="1">
    <location>
        <begin position="31"/>
        <end position="55"/>
    </location>
</feature>
<keyword evidence="2" id="KW-1185">Reference proteome</keyword>
<keyword evidence="1" id="KW-0472">Membrane</keyword>
<evidence type="ECO:0000256" key="1">
    <source>
        <dbReference type="SAM" id="Phobius"/>
    </source>
</evidence>
<keyword evidence="1" id="KW-1133">Transmembrane helix</keyword>
<sequence length="102" mass="12017">MKAQLHFARSTEMVRRARIFITMRFLRSFHVLFEIFIAFSAFFTLAISVLEYAYVCTSRVRSARINKRKPRNSIKHSIAQDVLLFFRIRGFISPHYVSGLTI</sequence>
<keyword evidence="1" id="KW-0812">Transmembrane</keyword>
<evidence type="ECO:0000313" key="3">
    <source>
        <dbReference type="WBParaSite" id="PgR076_g017_t02"/>
    </source>
</evidence>
<protein>
    <submittedName>
        <fullName evidence="3">C2H2-type domain-containing protein</fullName>
    </submittedName>
</protein>
<name>A0A915C1X4_PARUN</name>
<accession>A0A915C1X4</accession>
<proteinExistence type="predicted"/>
<reference evidence="3" key="1">
    <citation type="submission" date="2022-11" db="UniProtKB">
        <authorList>
            <consortium name="WormBaseParasite"/>
        </authorList>
    </citation>
    <scope>IDENTIFICATION</scope>
</reference>
<dbReference type="Proteomes" id="UP000887569">
    <property type="component" value="Unplaced"/>
</dbReference>
<dbReference type="AlphaFoldDB" id="A0A915C1X4"/>
<organism evidence="2 3">
    <name type="scientific">Parascaris univalens</name>
    <name type="common">Nematode worm</name>
    <dbReference type="NCBI Taxonomy" id="6257"/>
    <lineage>
        <taxon>Eukaryota</taxon>
        <taxon>Metazoa</taxon>
        <taxon>Ecdysozoa</taxon>
        <taxon>Nematoda</taxon>
        <taxon>Chromadorea</taxon>
        <taxon>Rhabditida</taxon>
        <taxon>Spirurina</taxon>
        <taxon>Ascaridomorpha</taxon>
        <taxon>Ascaridoidea</taxon>
        <taxon>Ascarididae</taxon>
        <taxon>Parascaris</taxon>
    </lineage>
</organism>
<evidence type="ECO:0000313" key="2">
    <source>
        <dbReference type="Proteomes" id="UP000887569"/>
    </source>
</evidence>
<dbReference type="WBParaSite" id="PgR076_g017_t02">
    <property type="protein sequence ID" value="PgR076_g017_t02"/>
    <property type="gene ID" value="PgR076_g017"/>
</dbReference>